<name>A0ABM9HW92_9GAMM</name>
<dbReference type="Pfam" id="PF11006">
    <property type="entry name" value="DUF2845"/>
    <property type="match status" value="1"/>
</dbReference>
<dbReference type="Proteomes" id="UP001162030">
    <property type="component" value="Chromosome"/>
</dbReference>
<keyword evidence="3" id="KW-1185">Reference proteome</keyword>
<protein>
    <recommendedName>
        <fullName evidence="4">DUF2845 domain-containing protein</fullName>
    </recommendedName>
</protein>
<proteinExistence type="predicted"/>
<dbReference type="EMBL" id="OX458333">
    <property type="protein sequence ID" value="CAI8728478.1"/>
    <property type="molecule type" value="Genomic_DNA"/>
</dbReference>
<dbReference type="RefSeq" id="WP_026610446.1">
    <property type="nucleotide sequence ID" value="NZ_OX458333.1"/>
</dbReference>
<reference evidence="2 3" key="1">
    <citation type="submission" date="2023-03" db="EMBL/GenBank/DDBJ databases">
        <authorList>
            <person name="Pearce D."/>
        </authorList>
    </citation>
    <scope>NUCLEOTIDE SEQUENCE [LARGE SCALE GENOMIC DNA]</scope>
    <source>
        <strain evidence="2">Msz</strain>
    </source>
</reference>
<evidence type="ECO:0000313" key="3">
    <source>
        <dbReference type="Proteomes" id="UP001162030"/>
    </source>
</evidence>
<feature type="chain" id="PRO_5045476322" description="DUF2845 domain-containing protein" evidence="1">
    <location>
        <begin position="22"/>
        <end position="107"/>
    </location>
</feature>
<feature type="signal peptide" evidence="1">
    <location>
        <begin position="1"/>
        <end position="21"/>
    </location>
</feature>
<organism evidence="2 3">
    <name type="scientific">Methylocaldum szegediense</name>
    <dbReference type="NCBI Taxonomy" id="73780"/>
    <lineage>
        <taxon>Bacteria</taxon>
        <taxon>Pseudomonadati</taxon>
        <taxon>Pseudomonadota</taxon>
        <taxon>Gammaproteobacteria</taxon>
        <taxon>Methylococcales</taxon>
        <taxon>Methylococcaceae</taxon>
        <taxon>Methylocaldum</taxon>
    </lineage>
</organism>
<evidence type="ECO:0008006" key="4">
    <source>
        <dbReference type="Google" id="ProtNLM"/>
    </source>
</evidence>
<keyword evidence="1" id="KW-0732">Signal</keyword>
<gene>
    <name evidence="2" type="ORF">MSZNOR_0233</name>
</gene>
<evidence type="ECO:0000313" key="2">
    <source>
        <dbReference type="EMBL" id="CAI8728478.1"/>
    </source>
</evidence>
<dbReference type="InterPro" id="IPR021268">
    <property type="entry name" value="DUF2845"/>
</dbReference>
<accession>A0ABM9HW92</accession>
<sequence length="107" mass="12424">MKKRIYLLSLCLCLYAPSTWALRCGSSLVNAGDYKVEVLQKCGEPVFADSRIELRYTKVFGTGMEFGQYVPVMIDEWVYDFGRNRFVQLFRFENGRLVDIQSLGYSR</sequence>
<evidence type="ECO:0000256" key="1">
    <source>
        <dbReference type="SAM" id="SignalP"/>
    </source>
</evidence>